<keyword evidence="6" id="KW-0325">Glycoprotein</keyword>
<protein>
    <submittedName>
        <fullName evidence="8">Pectate lyase</fullName>
    </submittedName>
</protein>
<proteinExistence type="predicted"/>
<keyword evidence="3" id="KW-0479">Metal-binding</keyword>
<dbReference type="PANTHER" id="PTHR42970:SF1">
    <property type="entry name" value="PECTATE LYASE C-RELATED"/>
    <property type="match status" value="1"/>
</dbReference>
<evidence type="ECO:0000256" key="3">
    <source>
        <dbReference type="ARBA" id="ARBA00022723"/>
    </source>
</evidence>
<dbReference type="InterPro" id="IPR052063">
    <property type="entry name" value="Polysaccharide_Lyase_1"/>
</dbReference>
<keyword evidence="5" id="KW-0106">Calcium</keyword>
<dbReference type="InterPro" id="IPR059100">
    <property type="entry name" value="TSP3_bac"/>
</dbReference>
<dbReference type="GO" id="GO:0046872">
    <property type="term" value="F:metal ion binding"/>
    <property type="evidence" value="ECO:0007669"/>
    <property type="project" value="UniProtKB-KW"/>
</dbReference>
<name>A0A6G1WII1_9HYPH</name>
<evidence type="ECO:0000313" key="8">
    <source>
        <dbReference type="EMBL" id="MQW69538.1"/>
    </source>
</evidence>
<feature type="compositionally biased region" description="Acidic residues" evidence="7">
    <location>
        <begin position="484"/>
        <end position="494"/>
    </location>
</feature>
<sequence length="537" mass="58300">MIPLRRLWACLPRQRAVLVCLCDGSAFENPVQAVSFGRQSVSALTRRHERMTAINKSQDVRELGFTIAHCLILGGVLCGSWLAFPAKTVAQTTLAEPLPPKLPDGRQRAFPTAEGFGAGSLGGRGGKVLYVVNTDESGPGSLRACIEASGPRVCVFRTGGTIVLRERSLVVRNPFLTIAGETAPGGGIAIRNGDKQIRPSIEIVTNDVIIRHIRLRPGPHAVRACCSGGLGMYSAAAKDIMLDHISASWGSDETVDSEDASKFTWQWGIASEPLLRGGPGKKNRARNMLFTKGGNISVHHSLFAFGQFRNPLIKMKIPGAVADVVNNVFFSPKWQYVLSFGDEWGHIRANVVGNYKIAGENLRNDHMVHLFDERGGGHAIYVKDNYDEPYRTQPGQDDSLVLTERQRGSVSPQAFNAEAVRASGPEIAYDDVLAHAGATKPQRDAIDRRIVEDVKNRRGRLLANDPNDVGGWPELDAGIPYQDSDMDGISDDWEVANGTDPKNADDAKSDQDGDGWTNLEGFLHFMAGDTADAASHE</sequence>
<evidence type="ECO:0000256" key="1">
    <source>
        <dbReference type="ARBA" id="ARBA00004613"/>
    </source>
</evidence>
<feature type="region of interest" description="Disordered" evidence="7">
    <location>
        <begin position="483"/>
        <end position="520"/>
    </location>
</feature>
<dbReference type="Gene3D" id="2.160.20.10">
    <property type="entry name" value="Single-stranded right-handed beta-helix, Pectin lyase-like"/>
    <property type="match status" value="1"/>
</dbReference>
<reference evidence="8" key="1">
    <citation type="journal article" date="2013" name="Genome Biol.">
        <title>Comparative genomics of the core and accessory genomes of 48 Sinorhizobium strains comprising five genospecies.</title>
        <authorList>
            <person name="Sugawara M."/>
            <person name="Epstein B."/>
            <person name="Badgley B.D."/>
            <person name="Unno T."/>
            <person name="Xu L."/>
            <person name="Reese J."/>
            <person name="Gyaneshwar P."/>
            <person name="Denny R."/>
            <person name="Mudge J."/>
            <person name="Bharti A.K."/>
            <person name="Farmer A.D."/>
            <person name="May G.D."/>
            <person name="Woodward J.E."/>
            <person name="Medigue C."/>
            <person name="Vallenet D."/>
            <person name="Lajus A."/>
            <person name="Rouy Z."/>
            <person name="Martinez-Vaz B."/>
            <person name="Tiffin P."/>
            <person name="Young N.D."/>
            <person name="Sadowsky M.J."/>
        </authorList>
    </citation>
    <scope>NUCLEOTIDE SEQUENCE</scope>
    <source>
        <strain evidence="8">M1</strain>
    </source>
</reference>
<comment type="subcellular location">
    <subcellularLocation>
        <location evidence="1">Secreted</location>
    </subcellularLocation>
</comment>
<dbReference type="GO" id="GO:0016829">
    <property type="term" value="F:lyase activity"/>
    <property type="evidence" value="ECO:0007669"/>
    <property type="project" value="UniProtKB-KW"/>
</dbReference>
<dbReference type="AlphaFoldDB" id="A0A6G1WII1"/>
<dbReference type="SUPFAM" id="SSF51126">
    <property type="entry name" value="Pectin lyase-like"/>
    <property type="match status" value="1"/>
</dbReference>
<accession>A0A6G1WII1</accession>
<keyword evidence="2" id="KW-0964">Secreted</keyword>
<dbReference type="Pfam" id="PF18884">
    <property type="entry name" value="TSP3_bac"/>
    <property type="match status" value="1"/>
</dbReference>
<keyword evidence="4" id="KW-0732">Signal</keyword>
<dbReference type="InterPro" id="IPR012334">
    <property type="entry name" value="Pectin_lyas_fold"/>
</dbReference>
<evidence type="ECO:0000256" key="6">
    <source>
        <dbReference type="ARBA" id="ARBA00023180"/>
    </source>
</evidence>
<evidence type="ECO:0000256" key="4">
    <source>
        <dbReference type="ARBA" id="ARBA00022729"/>
    </source>
</evidence>
<feature type="compositionally biased region" description="Basic and acidic residues" evidence="7">
    <location>
        <begin position="502"/>
        <end position="511"/>
    </location>
</feature>
<organism evidence="8">
    <name type="scientific">Sinorhizobium medicae</name>
    <dbReference type="NCBI Taxonomy" id="110321"/>
    <lineage>
        <taxon>Bacteria</taxon>
        <taxon>Pseudomonadati</taxon>
        <taxon>Pseudomonadota</taxon>
        <taxon>Alphaproteobacteria</taxon>
        <taxon>Hyphomicrobiales</taxon>
        <taxon>Rhizobiaceae</taxon>
        <taxon>Sinorhizobium/Ensifer group</taxon>
        <taxon>Sinorhizobium</taxon>
    </lineage>
</organism>
<evidence type="ECO:0000256" key="7">
    <source>
        <dbReference type="SAM" id="MobiDB-lite"/>
    </source>
</evidence>
<dbReference type="InterPro" id="IPR011050">
    <property type="entry name" value="Pectin_lyase_fold/virulence"/>
</dbReference>
<dbReference type="EMBL" id="WISB01000061">
    <property type="protein sequence ID" value="MQW69538.1"/>
    <property type="molecule type" value="Genomic_DNA"/>
</dbReference>
<evidence type="ECO:0000256" key="2">
    <source>
        <dbReference type="ARBA" id="ARBA00022525"/>
    </source>
</evidence>
<keyword evidence="8" id="KW-0456">Lyase</keyword>
<evidence type="ECO:0000256" key="5">
    <source>
        <dbReference type="ARBA" id="ARBA00022837"/>
    </source>
</evidence>
<dbReference type="PANTHER" id="PTHR42970">
    <property type="entry name" value="PECTATE LYASE C-RELATED"/>
    <property type="match status" value="1"/>
</dbReference>
<comment type="caution">
    <text evidence="8">The sequence shown here is derived from an EMBL/GenBank/DDBJ whole genome shotgun (WGS) entry which is preliminary data.</text>
</comment>
<gene>
    <name evidence="8" type="ORF">GHJ91_10265</name>
</gene>